<proteinExistence type="predicted"/>
<evidence type="ECO:0000313" key="2">
    <source>
        <dbReference type="Proteomes" id="UP001362999"/>
    </source>
</evidence>
<protein>
    <submittedName>
        <fullName evidence="1">Uncharacterized protein</fullName>
    </submittedName>
</protein>
<dbReference type="Proteomes" id="UP001362999">
    <property type="component" value="Unassembled WGS sequence"/>
</dbReference>
<accession>A0AAW0BQS0</accession>
<keyword evidence="2" id="KW-1185">Reference proteome</keyword>
<organism evidence="1 2">
    <name type="scientific">Favolaschia claudopus</name>
    <dbReference type="NCBI Taxonomy" id="2862362"/>
    <lineage>
        <taxon>Eukaryota</taxon>
        <taxon>Fungi</taxon>
        <taxon>Dikarya</taxon>
        <taxon>Basidiomycota</taxon>
        <taxon>Agaricomycotina</taxon>
        <taxon>Agaricomycetes</taxon>
        <taxon>Agaricomycetidae</taxon>
        <taxon>Agaricales</taxon>
        <taxon>Marasmiineae</taxon>
        <taxon>Mycenaceae</taxon>
        <taxon>Favolaschia</taxon>
    </lineage>
</organism>
<dbReference type="EMBL" id="JAWWNJ010000028">
    <property type="protein sequence ID" value="KAK7028786.1"/>
    <property type="molecule type" value="Genomic_DNA"/>
</dbReference>
<sequence length="246" mass="26407">MTCDRLCLFSSSTVSTIGELCGSWVGGASIFTITSRLPVYTPPQPLSALNTPDSSGVVARRVDQFQTLQSQPPSQAEPLGVIRAGGVVLLEAAHRCRCRYLIGAPDSPIRIHILKFLPPPCFPPLLNELNNRTPVDSMPPALPSPLGLTTGSTGMALYTVAGILISHTSLLLDATHLRLFHRRQPWLAPSTPGPKSTPFTDRNLTSALLSDSPTPSNPKSCSLRFVPLPPPPALSLPTQPTLYIYI</sequence>
<reference evidence="1 2" key="1">
    <citation type="journal article" date="2024" name="J Genomics">
        <title>Draft genome sequencing and assembly of Favolaschia claudopus CIRM-BRFM 2984 isolated from oak limbs.</title>
        <authorList>
            <person name="Navarro D."/>
            <person name="Drula E."/>
            <person name="Chaduli D."/>
            <person name="Cazenave R."/>
            <person name="Ahrendt S."/>
            <person name="Wang J."/>
            <person name="Lipzen A."/>
            <person name="Daum C."/>
            <person name="Barry K."/>
            <person name="Grigoriev I.V."/>
            <person name="Favel A."/>
            <person name="Rosso M.N."/>
            <person name="Martin F."/>
        </authorList>
    </citation>
    <scope>NUCLEOTIDE SEQUENCE [LARGE SCALE GENOMIC DNA]</scope>
    <source>
        <strain evidence="1 2">CIRM-BRFM 2984</strain>
    </source>
</reference>
<dbReference type="AlphaFoldDB" id="A0AAW0BQS0"/>
<name>A0AAW0BQS0_9AGAR</name>
<comment type="caution">
    <text evidence="1">The sequence shown here is derived from an EMBL/GenBank/DDBJ whole genome shotgun (WGS) entry which is preliminary data.</text>
</comment>
<gene>
    <name evidence="1" type="ORF">R3P38DRAFT_3519278</name>
</gene>
<evidence type="ECO:0000313" key="1">
    <source>
        <dbReference type="EMBL" id="KAK7028786.1"/>
    </source>
</evidence>